<sequence length="281" mass="32152">MDRYDCVKVRREVYEIRENTVNPRSRTTYLNSYSRYISWVALSKQPYVSAAFIEEIDGVEGNTKQQLRARVKENRSLTNHFKGLKNKLVKNVGNGIDDVKTGKDPLVCDLYTFLCEKMLSHSAKKMTFSHTYMVIAWNLMCRSPNAFRIRHSHMEWRGNALQIYCAHMKDDQGGDRPRDPRHYERFRKSLRRILAQDNVVVELSRQGLKATELGTYSMWNDAATFCTFGSTGCPSSTAVHLRTGRSLGGVQNTYLRYEAAGDMHVGRTIAGLPTESSQFSL</sequence>
<protein>
    <submittedName>
        <fullName evidence="1">Uncharacterized protein</fullName>
    </submittedName>
</protein>
<dbReference type="OrthoDB" id="119991at2759"/>
<proteinExistence type="predicted"/>
<dbReference type="AlphaFoldDB" id="A0A225V686"/>
<name>A0A225V686_9STRA</name>
<keyword evidence="2" id="KW-1185">Reference proteome</keyword>
<accession>A0A225V686</accession>
<dbReference type="Proteomes" id="UP000198211">
    <property type="component" value="Unassembled WGS sequence"/>
</dbReference>
<evidence type="ECO:0000313" key="1">
    <source>
        <dbReference type="EMBL" id="OWZ00634.1"/>
    </source>
</evidence>
<comment type="caution">
    <text evidence="1">The sequence shown here is derived from an EMBL/GenBank/DDBJ whole genome shotgun (WGS) entry which is preliminary data.</text>
</comment>
<reference evidence="2" key="1">
    <citation type="submission" date="2017-03" db="EMBL/GenBank/DDBJ databases">
        <title>Phytopthora megakarya and P. palmivora, two closely related causual agents of cacao black pod achieved similar genome size and gene model numbers by different mechanisms.</title>
        <authorList>
            <person name="Ali S."/>
            <person name="Shao J."/>
            <person name="Larry D.J."/>
            <person name="Kronmiller B."/>
            <person name="Shen D."/>
            <person name="Strem M.D."/>
            <person name="Melnick R.L."/>
            <person name="Guiltinan M.J."/>
            <person name="Tyler B.M."/>
            <person name="Meinhardt L.W."/>
            <person name="Bailey B.A."/>
        </authorList>
    </citation>
    <scope>NUCLEOTIDE SEQUENCE [LARGE SCALE GENOMIC DNA]</scope>
    <source>
        <strain evidence="2">zdho120</strain>
    </source>
</reference>
<dbReference type="EMBL" id="NBNE01007455">
    <property type="protein sequence ID" value="OWZ00634.1"/>
    <property type="molecule type" value="Genomic_DNA"/>
</dbReference>
<organism evidence="1 2">
    <name type="scientific">Phytophthora megakarya</name>
    <dbReference type="NCBI Taxonomy" id="4795"/>
    <lineage>
        <taxon>Eukaryota</taxon>
        <taxon>Sar</taxon>
        <taxon>Stramenopiles</taxon>
        <taxon>Oomycota</taxon>
        <taxon>Peronosporomycetes</taxon>
        <taxon>Peronosporales</taxon>
        <taxon>Peronosporaceae</taxon>
        <taxon>Phytophthora</taxon>
    </lineage>
</organism>
<evidence type="ECO:0000313" key="2">
    <source>
        <dbReference type="Proteomes" id="UP000198211"/>
    </source>
</evidence>
<gene>
    <name evidence="1" type="ORF">PHMEG_00028132</name>
</gene>